<evidence type="ECO:0000313" key="2">
    <source>
        <dbReference type="Proteomes" id="UP001196413"/>
    </source>
</evidence>
<comment type="caution">
    <text evidence="1">The sequence shown here is derived from an EMBL/GenBank/DDBJ whole genome shotgun (WGS) entry which is preliminary data.</text>
</comment>
<accession>A0AAD5MSQ8</accession>
<protein>
    <submittedName>
        <fullName evidence="1">Uncharacterized protein</fullName>
    </submittedName>
</protein>
<sequence length="68" mass="7760">MERDLAVLRPSINYKPEKYRKIKVWLGITTHSSTSLCWSSATDVYHVRSGMLFRSTNPVETYPVEVGG</sequence>
<gene>
    <name evidence="1" type="ORF">KIN20_021410</name>
</gene>
<dbReference type="AlphaFoldDB" id="A0AAD5MSQ8"/>
<dbReference type="Proteomes" id="UP001196413">
    <property type="component" value="Unassembled WGS sequence"/>
</dbReference>
<evidence type="ECO:0000313" key="1">
    <source>
        <dbReference type="EMBL" id="KAJ1362003.1"/>
    </source>
</evidence>
<proteinExistence type="predicted"/>
<name>A0AAD5MSQ8_PARTN</name>
<reference evidence="1" key="1">
    <citation type="submission" date="2021-06" db="EMBL/GenBank/DDBJ databases">
        <title>Parelaphostrongylus tenuis whole genome reference sequence.</title>
        <authorList>
            <person name="Garwood T.J."/>
            <person name="Larsen P.A."/>
            <person name="Fountain-Jones N.M."/>
            <person name="Garbe J.R."/>
            <person name="Macchietto M.G."/>
            <person name="Kania S.A."/>
            <person name="Gerhold R.W."/>
            <person name="Richards J.E."/>
            <person name="Wolf T.M."/>
        </authorList>
    </citation>
    <scope>NUCLEOTIDE SEQUENCE</scope>
    <source>
        <strain evidence="1">MNPRO001-30</strain>
        <tissue evidence="1">Meninges</tissue>
    </source>
</reference>
<keyword evidence="2" id="KW-1185">Reference proteome</keyword>
<dbReference type="EMBL" id="JAHQIW010004335">
    <property type="protein sequence ID" value="KAJ1362003.1"/>
    <property type="molecule type" value="Genomic_DNA"/>
</dbReference>
<organism evidence="1 2">
    <name type="scientific">Parelaphostrongylus tenuis</name>
    <name type="common">Meningeal worm</name>
    <dbReference type="NCBI Taxonomy" id="148309"/>
    <lineage>
        <taxon>Eukaryota</taxon>
        <taxon>Metazoa</taxon>
        <taxon>Ecdysozoa</taxon>
        <taxon>Nematoda</taxon>
        <taxon>Chromadorea</taxon>
        <taxon>Rhabditida</taxon>
        <taxon>Rhabditina</taxon>
        <taxon>Rhabditomorpha</taxon>
        <taxon>Strongyloidea</taxon>
        <taxon>Metastrongylidae</taxon>
        <taxon>Parelaphostrongylus</taxon>
    </lineage>
</organism>